<sequence>IETFDTSFNRSSGPGGQNVNKVATKVEMRFVLDTADWLPEYVRGKLNEQNRNRINKKGEFVITSDRTRSQVKNADDCVDKLYQIILKAGEVPKEPDQATVERVKKL</sequence>
<dbReference type="Pfam" id="PF00472">
    <property type="entry name" value="RF-1"/>
    <property type="match status" value="1"/>
</dbReference>
<dbReference type="PANTHER" id="PTHR11075">
    <property type="entry name" value="PEPTIDE CHAIN RELEASE FACTOR"/>
    <property type="match status" value="1"/>
</dbReference>
<dbReference type="FunCoup" id="A0A1Y1Y571">
    <property type="interactions" value="180"/>
</dbReference>
<proteinExistence type="predicted"/>
<dbReference type="GO" id="GO:0016150">
    <property type="term" value="F:translation release factor activity, codon nonspecific"/>
    <property type="evidence" value="ECO:0007669"/>
    <property type="project" value="TreeGrafter"/>
</dbReference>
<dbReference type="Gene3D" id="3.30.160.20">
    <property type="match status" value="1"/>
</dbReference>
<dbReference type="OrthoDB" id="270639at2759"/>
<dbReference type="PANTHER" id="PTHR11075:SF54">
    <property type="entry name" value="LARGE RIBOSOMAL SUBUNIT PROTEIN ML62"/>
    <property type="match status" value="1"/>
</dbReference>
<feature type="non-terminal residue" evidence="3">
    <location>
        <position position="1"/>
    </location>
</feature>
<evidence type="ECO:0000256" key="1">
    <source>
        <dbReference type="SAM" id="MobiDB-lite"/>
    </source>
</evidence>
<keyword evidence="3" id="KW-0378">Hydrolase</keyword>
<organism evidence="3 4">
    <name type="scientific">Basidiobolus meristosporus CBS 931.73</name>
    <dbReference type="NCBI Taxonomy" id="1314790"/>
    <lineage>
        <taxon>Eukaryota</taxon>
        <taxon>Fungi</taxon>
        <taxon>Fungi incertae sedis</taxon>
        <taxon>Zoopagomycota</taxon>
        <taxon>Entomophthoromycotina</taxon>
        <taxon>Basidiobolomycetes</taxon>
        <taxon>Basidiobolales</taxon>
        <taxon>Basidiobolaceae</taxon>
        <taxon>Basidiobolus</taxon>
    </lineage>
</organism>
<dbReference type="GO" id="GO:0005762">
    <property type="term" value="C:mitochondrial large ribosomal subunit"/>
    <property type="evidence" value="ECO:0007669"/>
    <property type="project" value="TreeGrafter"/>
</dbReference>
<feature type="domain" description="Prokaryotic-type class I peptide chain release factors" evidence="2">
    <location>
        <begin position="10"/>
        <end position="26"/>
    </location>
</feature>
<keyword evidence="4" id="KW-1185">Reference proteome</keyword>
<name>A0A1Y1Y571_9FUNG</name>
<dbReference type="InterPro" id="IPR052104">
    <property type="entry name" value="Mito_Release_Factor_mL62"/>
</dbReference>
<dbReference type="PROSITE" id="PS00745">
    <property type="entry name" value="RF_PROK_I"/>
    <property type="match status" value="1"/>
</dbReference>
<gene>
    <name evidence="3" type="ORF">K493DRAFT_224002</name>
</gene>
<comment type="caution">
    <text evidence="3">The sequence shown here is derived from an EMBL/GenBank/DDBJ whole genome shotgun (WGS) entry which is preliminary data.</text>
</comment>
<dbReference type="AlphaFoldDB" id="A0A1Y1Y571"/>
<dbReference type="SUPFAM" id="SSF110916">
    <property type="entry name" value="Peptidyl-tRNA hydrolase domain-like"/>
    <property type="match status" value="1"/>
</dbReference>
<dbReference type="STRING" id="1314790.A0A1Y1Y571"/>
<dbReference type="GO" id="GO:0004045">
    <property type="term" value="F:peptidyl-tRNA hydrolase activity"/>
    <property type="evidence" value="ECO:0007669"/>
    <property type="project" value="TreeGrafter"/>
</dbReference>
<dbReference type="InterPro" id="IPR000352">
    <property type="entry name" value="Pep_chain_release_fac_I"/>
</dbReference>
<feature type="region of interest" description="Disordered" evidence="1">
    <location>
        <begin position="1"/>
        <end position="20"/>
    </location>
</feature>
<evidence type="ECO:0000259" key="2">
    <source>
        <dbReference type="PROSITE" id="PS00745"/>
    </source>
</evidence>
<protein>
    <submittedName>
        <fullName evidence="3">Peptidyl-tRNA hydrolase domain-like protein</fullName>
    </submittedName>
</protein>
<dbReference type="GO" id="GO:0070126">
    <property type="term" value="P:mitochondrial translational termination"/>
    <property type="evidence" value="ECO:0007669"/>
    <property type="project" value="TreeGrafter"/>
</dbReference>
<evidence type="ECO:0000313" key="3">
    <source>
        <dbReference type="EMBL" id="ORX93099.1"/>
    </source>
</evidence>
<evidence type="ECO:0000313" key="4">
    <source>
        <dbReference type="Proteomes" id="UP000193498"/>
    </source>
</evidence>
<dbReference type="InParanoid" id="A0A1Y1Y571"/>
<reference evidence="3 4" key="1">
    <citation type="submission" date="2016-07" db="EMBL/GenBank/DDBJ databases">
        <title>Pervasive Adenine N6-methylation of Active Genes in Fungi.</title>
        <authorList>
            <consortium name="DOE Joint Genome Institute"/>
            <person name="Mondo S.J."/>
            <person name="Dannebaum R.O."/>
            <person name="Kuo R.C."/>
            <person name="Labutti K."/>
            <person name="Haridas S."/>
            <person name="Kuo A."/>
            <person name="Salamov A."/>
            <person name="Ahrendt S.R."/>
            <person name="Lipzen A."/>
            <person name="Sullivan W."/>
            <person name="Andreopoulos W.B."/>
            <person name="Clum A."/>
            <person name="Lindquist E."/>
            <person name="Daum C."/>
            <person name="Ramamoorthy G.K."/>
            <person name="Gryganskyi A."/>
            <person name="Culley D."/>
            <person name="Magnuson J.K."/>
            <person name="James T.Y."/>
            <person name="O'Malley M.A."/>
            <person name="Stajich J.E."/>
            <person name="Spatafora J.W."/>
            <person name="Visel A."/>
            <person name="Grigoriev I.V."/>
        </authorList>
    </citation>
    <scope>NUCLEOTIDE SEQUENCE [LARGE SCALE GENOMIC DNA]</scope>
    <source>
        <strain evidence="3 4">CBS 931.73</strain>
    </source>
</reference>
<dbReference type="EMBL" id="MCFE01000247">
    <property type="protein sequence ID" value="ORX93099.1"/>
    <property type="molecule type" value="Genomic_DNA"/>
</dbReference>
<dbReference type="Proteomes" id="UP000193498">
    <property type="component" value="Unassembled WGS sequence"/>
</dbReference>
<accession>A0A1Y1Y571</accession>